<reference evidence="1" key="1">
    <citation type="submission" date="2018-05" db="EMBL/GenBank/DDBJ databases">
        <authorList>
            <person name="Lanie J.A."/>
            <person name="Ng W.-L."/>
            <person name="Kazmierczak K.M."/>
            <person name="Andrzejewski T.M."/>
            <person name="Davidsen T.M."/>
            <person name="Wayne K.J."/>
            <person name="Tettelin H."/>
            <person name="Glass J.I."/>
            <person name="Rusch D."/>
            <person name="Podicherti R."/>
            <person name="Tsui H.-C.T."/>
            <person name="Winkler M.E."/>
        </authorList>
    </citation>
    <scope>NUCLEOTIDE SEQUENCE</scope>
</reference>
<proteinExistence type="predicted"/>
<sequence length="139" mass="15737">QSELSLLNMRQEMKEIVQSKNAVANTFSKLIYQDKKISSEMVLVLKYLSNMIPGNFNVTELKVDKVQVDPSKEINKESEHSSITITVKGFYDKNLENASALAESFRKDLESSNLFKKVNIGPGKKLKKLKTAITMSMVY</sequence>
<dbReference type="EMBL" id="UINC01191563">
    <property type="protein sequence ID" value="SVE06271.1"/>
    <property type="molecule type" value="Genomic_DNA"/>
</dbReference>
<name>A0A383AF95_9ZZZZ</name>
<dbReference type="AlphaFoldDB" id="A0A383AF95"/>
<accession>A0A383AF95</accession>
<evidence type="ECO:0000313" key="1">
    <source>
        <dbReference type="EMBL" id="SVE06271.1"/>
    </source>
</evidence>
<feature type="non-terminal residue" evidence="1">
    <location>
        <position position="1"/>
    </location>
</feature>
<gene>
    <name evidence="1" type="ORF">METZ01_LOCUS459125</name>
</gene>
<organism evidence="1">
    <name type="scientific">marine metagenome</name>
    <dbReference type="NCBI Taxonomy" id="408172"/>
    <lineage>
        <taxon>unclassified sequences</taxon>
        <taxon>metagenomes</taxon>
        <taxon>ecological metagenomes</taxon>
    </lineage>
</organism>
<protein>
    <submittedName>
        <fullName evidence="1">Uncharacterized protein</fullName>
    </submittedName>
</protein>